<dbReference type="Proteomes" id="UP000251197">
    <property type="component" value="Unassembled WGS sequence"/>
</dbReference>
<dbReference type="STRING" id="158822.LH23_16810"/>
<protein>
    <recommendedName>
        <fullName evidence="2">N(4)-acetylcytidine amidohydrolase</fullName>
        <shortName evidence="2">ac4C amidohydrolase</shortName>
        <ecNumber evidence="2">3.5.1.135</ecNumber>
    </recommendedName>
</protein>
<comment type="function">
    <text evidence="2">Catalyzes the hydrolysis of N(4)-acetylcytidine (ac4C).</text>
</comment>
<gene>
    <name evidence="4" type="primary">yqfB</name>
    <name evidence="4" type="ORF">NCTC12120_06822</name>
</gene>
<dbReference type="InterPro" id="IPR007374">
    <property type="entry name" value="ASCH_domain"/>
</dbReference>
<dbReference type="Gene3D" id="2.30.130.30">
    <property type="entry name" value="Hypothetical protein"/>
    <property type="match status" value="1"/>
</dbReference>
<dbReference type="AlphaFoldDB" id="A0A2X3J4C3"/>
<dbReference type="PANTHER" id="PTHR38088">
    <property type="entry name" value="UCP029143 FAMILY PROTEIN"/>
    <property type="match status" value="1"/>
</dbReference>
<comment type="catalytic activity">
    <reaction evidence="2">
        <text>N(4)-acetyl-2'-deoxycytidine + H2O = 2'-deoxycytidine + acetate + H(+)</text>
        <dbReference type="Rhea" id="RHEA:62936"/>
        <dbReference type="ChEBI" id="CHEBI:15377"/>
        <dbReference type="ChEBI" id="CHEBI:15378"/>
        <dbReference type="ChEBI" id="CHEBI:15698"/>
        <dbReference type="ChEBI" id="CHEBI:30089"/>
        <dbReference type="ChEBI" id="CHEBI:146133"/>
        <dbReference type="EC" id="3.5.1.135"/>
    </reaction>
</comment>
<keyword evidence="1 2" id="KW-0378">Hydrolase</keyword>
<feature type="active site" description="Proton donor" evidence="2">
    <location>
        <position position="73"/>
    </location>
</feature>
<evidence type="ECO:0000259" key="3">
    <source>
        <dbReference type="SMART" id="SM01022"/>
    </source>
</evidence>
<comment type="catalytic activity">
    <reaction evidence="2">
        <text>N(4)-acetylcytosine + H2O = cytosine + acetate + H(+)</text>
        <dbReference type="Rhea" id="RHEA:62940"/>
        <dbReference type="ChEBI" id="CHEBI:15377"/>
        <dbReference type="ChEBI" id="CHEBI:15378"/>
        <dbReference type="ChEBI" id="CHEBI:16040"/>
        <dbReference type="ChEBI" id="CHEBI:30089"/>
        <dbReference type="ChEBI" id="CHEBI:146134"/>
        <dbReference type="EC" id="3.5.1.135"/>
    </reaction>
</comment>
<dbReference type="EMBL" id="UAVU01000011">
    <property type="protein sequence ID" value="SQC93707.1"/>
    <property type="molecule type" value="Genomic_DNA"/>
</dbReference>
<sequence length="133" mass="15177">MANDITFFRRFEHDIVAGLKTITLRDSSESHFQPGQRLRVGRYEDDVYFCTIDVIGVTPVLLDDLDDEHARQENMTLAELKQVIGEIYPGLNALYEISFRLVSVPDNPCPVRYCQRLAGWKGGNRAFARIGGW</sequence>
<dbReference type="EC" id="3.5.1.135" evidence="2"/>
<dbReference type="SMART" id="SM01022">
    <property type="entry name" value="ASCH"/>
    <property type="match status" value="1"/>
</dbReference>
<evidence type="ECO:0000313" key="5">
    <source>
        <dbReference type="Proteomes" id="UP000251197"/>
    </source>
</evidence>
<evidence type="ECO:0000313" key="4">
    <source>
        <dbReference type="EMBL" id="SQC93707.1"/>
    </source>
</evidence>
<organism evidence="4 5">
    <name type="scientific">Cedecea neteri</name>
    <dbReference type="NCBI Taxonomy" id="158822"/>
    <lineage>
        <taxon>Bacteria</taxon>
        <taxon>Pseudomonadati</taxon>
        <taxon>Pseudomonadota</taxon>
        <taxon>Gammaproteobacteria</taxon>
        <taxon>Enterobacterales</taxon>
        <taxon>Enterobacteriaceae</taxon>
        <taxon>Cedecea</taxon>
    </lineage>
</organism>
<comment type="similarity">
    <text evidence="2">Belongs to the N(4)-acetylcytidine amidohydrolase family.</text>
</comment>
<dbReference type="InterPro" id="IPR008314">
    <property type="entry name" value="AC4CH"/>
</dbReference>
<dbReference type="HAMAP" id="MF_00684">
    <property type="entry name" value="ac4C_amidohydr"/>
    <property type="match status" value="1"/>
</dbReference>
<dbReference type="NCBIfam" id="NF003443">
    <property type="entry name" value="PRK04980.1"/>
    <property type="match status" value="1"/>
</dbReference>
<dbReference type="GO" id="GO:0016813">
    <property type="term" value="F:hydrolase activity, acting on carbon-nitrogen (but not peptide) bonds, in linear amidines"/>
    <property type="evidence" value="ECO:0007669"/>
    <property type="project" value="UniProtKB-UniRule"/>
</dbReference>
<dbReference type="SUPFAM" id="SSF88697">
    <property type="entry name" value="PUA domain-like"/>
    <property type="match status" value="1"/>
</dbReference>
<reference evidence="4 5" key="1">
    <citation type="submission" date="2018-06" db="EMBL/GenBank/DDBJ databases">
        <authorList>
            <consortium name="Pathogen Informatics"/>
            <person name="Doyle S."/>
        </authorList>
    </citation>
    <scope>NUCLEOTIDE SEQUENCE [LARGE SCALE GENOMIC DNA]</scope>
    <source>
        <strain evidence="4 5">NCTC12120</strain>
    </source>
</reference>
<accession>A0A2X3J4C3</accession>
<dbReference type="InterPro" id="IPR015947">
    <property type="entry name" value="PUA-like_sf"/>
</dbReference>
<feature type="active site" description="Nucleophile" evidence="2">
    <location>
        <position position="23"/>
    </location>
</feature>
<dbReference type="Pfam" id="PF04266">
    <property type="entry name" value="ASCH"/>
    <property type="match status" value="1"/>
</dbReference>
<proteinExistence type="inferred from homology"/>
<feature type="active site" description="Proton acceptor" evidence="2">
    <location>
        <position position="20"/>
    </location>
</feature>
<dbReference type="PANTHER" id="PTHR38088:SF2">
    <property type="entry name" value="UCP029143 FAMILY PROTEIN"/>
    <property type="match status" value="1"/>
</dbReference>
<evidence type="ECO:0000256" key="1">
    <source>
        <dbReference type="ARBA" id="ARBA00022801"/>
    </source>
</evidence>
<comment type="catalytic activity">
    <reaction evidence="2">
        <text>N(4)-acetylcytidine + H2O = cytidine + acetate + H(+)</text>
        <dbReference type="Rhea" id="RHEA:62932"/>
        <dbReference type="ChEBI" id="CHEBI:15377"/>
        <dbReference type="ChEBI" id="CHEBI:15378"/>
        <dbReference type="ChEBI" id="CHEBI:17562"/>
        <dbReference type="ChEBI" id="CHEBI:30089"/>
        <dbReference type="ChEBI" id="CHEBI:70989"/>
        <dbReference type="EC" id="3.5.1.135"/>
    </reaction>
</comment>
<dbReference type="GO" id="GO:0005829">
    <property type="term" value="C:cytosol"/>
    <property type="evidence" value="ECO:0007669"/>
    <property type="project" value="TreeGrafter"/>
</dbReference>
<feature type="domain" description="ASCH" evidence="3">
    <location>
        <begin position="5"/>
        <end position="103"/>
    </location>
</feature>
<name>A0A2X3J4C3_9ENTR</name>
<evidence type="ECO:0000256" key="2">
    <source>
        <dbReference type="HAMAP-Rule" id="MF_00684"/>
    </source>
</evidence>
<dbReference type="CDD" id="cd06552">
    <property type="entry name" value="ASCH_yqfb_like"/>
    <property type="match status" value="1"/>
</dbReference>